<accession>A0A135YV18</accession>
<protein>
    <submittedName>
        <fullName evidence="1">Uncharacterized protein</fullName>
    </submittedName>
</protein>
<dbReference type="AlphaFoldDB" id="A0A135YV18"/>
<proteinExistence type="predicted"/>
<dbReference type="PATRIC" id="fig|1261.3.peg.872"/>
<dbReference type="EMBL" id="UGTB01000004">
    <property type="protein sequence ID" value="SUB60829.1"/>
    <property type="molecule type" value="Genomic_DNA"/>
</dbReference>
<reference evidence="1 3" key="1">
    <citation type="submission" date="2016-02" db="EMBL/GenBank/DDBJ databases">
        <authorList>
            <person name="Wen L."/>
            <person name="He K."/>
            <person name="Yang H."/>
        </authorList>
    </citation>
    <scope>NUCLEOTIDE SEQUENCE [LARGE SCALE GENOMIC DNA]</scope>
    <source>
        <strain evidence="1 3">MJR8628A</strain>
    </source>
</reference>
<organism evidence="1 3">
    <name type="scientific">Peptostreptococcus anaerobius</name>
    <dbReference type="NCBI Taxonomy" id="1261"/>
    <lineage>
        <taxon>Bacteria</taxon>
        <taxon>Bacillati</taxon>
        <taxon>Bacillota</taxon>
        <taxon>Clostridia</taxon>
        <taxon>Peptostreptococcales</taxon>
        <taxon>Peptostreptococcaceae</taxon>
        <taxon>Peptostreptococcus</taxon>
    </lineage>
</organism>
<sequence length="58" mass="6878">MIINDILNKEYRLCDFEERQKSVIYREVDLDRLILGDSKMDEDNLIEIVDSDIASKMI</sequence>
<evidence type="ECO:0000313" key="4">
    <source>
        <dbReference type="Proteomes" id="UP000255101"/>
    </source>
</evidence>
<gene>
    <name evidence="1" type="ORF">HMPREF3195_00824</name>
    <name evidence="2" type="ORF">NCTC11460_00743</name>
</gene>
<evidence type="ECO:0000313" key="3">
    <source>
        <dbReference type="Proteomes" id="UP000070326"/>
    </source>
</evidence>
<dbReference type="STRING" id="1261.HMPREF3195_00824"/>
<reference evidence="2 4" key="2">
    <citation type="submission" date="2018-06" db="EMBL/GenBank/DDBJ databases">
        <authorList>
            <consortium name="Pathogen Informatics"/>
            <person name="Doyle S."/>
        </authorList>
    </citation>
    <scope>NUCLEOTIDE SEQUENCE [LARGE SCALE GENOMIC DNA]</scope>
    <source>
        <strain evidence="2 4">NCTC11460</strain>
    </source>
</reference>
<dbReference type="RefSeq" id="WP_002843747.1">
    <property type="nucleotide sequence ID" value="NZ_CAMPYD010000001.1"/>
</dbReference>
<dbReference type="Proteomes" id="UP000070326">
    <property type="component" value="Unassembled WGS sequence"/>
</dbReference>
<dbReference type="GeneID" id="79843681"/>
<dbReference type="Proteomes" id="UP000255101">
    <property type="component" value="Unassembled WGS sequence"/>
</dbReference>
<dbReference type="EMBL" id="LSQZ01000027">
    <property type="protein sequence ID" value="KXI13248.1"/>
    <property type="molecule type" value="Genomic_DNA"/>
</dbReference>
<evidence type="ECO:0000313" key="2">
    <source>
        <dbReference type="EMBL" id="SUB60829.1"/>
    </source>
</evidence>
<name>A0A135YV18_9FIRM</name>
<evidence type="ECO:0000313" key="1">
    <source>
        <dbReference type="EMBL" id="KXI13248.1"/>
    </source>
</evidence>